<dbReference type="Pfam" id="PF17920">
    <property type="entry name" value="TetR_C_16"/>
    <property type="match status" value="1"/>
</dbReference>
<evidence type="ECO:0000259" key="3">
    <source>
        <dbReference type="PROSITE" id="PS50977"/>
    </source>
</evidence>
<dbReference type="InterPro" id="IPR009057">
    <property type="entry name" value="Homeodomain-like_sf"/>
</dbReference>
<keyword evidence="5" id="KW-1185">Reference proteome</keyword>
<dbReference type="PROSITE" id="PS50977">
    <property type="entry name" value="HTH_TETR_2"/>
    <property type="match status" value="1"/>
</dbReference>
<keyword evidence="1 2" id="KW-0238">DNA-binding</keyword>
<name>A0ABQ2JRF8_9SPHN</name>
<dbReference type="SUPFAM" id="SSF46689">
    <property type="entry name" value="Homeodomain-like"/>
    <property type="match status" value="1"/>
</dbReference>
<gene>
    <name evidence="4" type="ORF">GCM10011349_25900</name>
</gene>
<dbReference type="EMBL" id="BMLK01000011">
    <property type="protein sequence ID" value="GGN52398.1"/>
    <property type="molecule type" value="Genomic_DNA"/>
</dbReference>
<dbReference type="PANTHER" id="PTHR30055:SF146">
    <property type="entry name" value="HTH-TYPE TRANSCRIPTIONAL DUAL REGULATOR CECR"/>
    <property type="match status" value="1"/>
</dbReference>
<comment type="caution">
    <text evidence="4">The sequence shown here is derived from an EMBL/GenBank/DDBJ whole genome shotgun (WGS) entry which is preliminary data.</text>
</comment>
<evidence type="ECO:0000256" key="2">
    <source>
        <dbReference type="PROSITE-ProRule" id="PRU00335"/>
    </source>
</evidence>
<dbReference type="InterPro" id="IPR041678">
    <property type="entry name" value="TetR_C_16"/>
</dbReference>
<dbReference type="SUPFAM" id="SSF48498">
    <property type="entry name" value="Tetracyclin repressor-like, C-terminal domain"/>
    <property type="match status" value="1"/>
</dbReference>
<dbReference type="PANTHER" id="PTHR30055">
    <property type="entry name" value="HTH-TYPE TRANSCRIPTIONAL REGULATOR RUTR"/>
    <property type="match status" value="1"/>
</dbReference>
<evidence type="ECO:0000256" key="1">
    <source>
        <dbReference type="ARBA" id="ARBA00023125"/>
    </source>
</evidence>
<feature type="domain" description="HTH tetR-type" evidence="3">
    <location>
        <begin position="8"/>
        <end position="68"/>
    </location>
</feature>
<dbReference type="Gene3D" id="1.10.357.10">
    <property type="entry name" value="Tetracycline Repressor, domain 2"/>
    <property type="match status" value="1"/>
</dbReference>
<organism evidence="4 5">
    <name type="scientific">Novosphingobium indicum</name>
    <dbReference type="NCBI Taxonomy" id="462949"/>
    <lineage>
        <taxon>Bacteria</taxon>
        <taxon>Pseudomonadati</taxon>
        <taxon>Pseudomonadota</taxon>
        <taxon>Alphaproteobacteria</taxon>
        <taxon>Sphingomonadales</taxon>
        <taxon>Sphingomonadaceae</taxon>
        <taxon>Novosphingobium</taxon>
    </lineage>
</organism>
<evidence type="ECO:0000313" key="5">
    <source>
        <dbReference type="Proteomes" id="UP000605099"/>
    </source>
</evidence>
<dbReference type="RefSeq" id="WP_188820106.1">
    <property type="nucleotide sequence ID" value="NZ_BMLK01000011.1"/>
</dbReference>
<dbReference type="InterPro" id="IPR036271">
    <property type="entry name" value="Tet_transcr_reg_TetR-rel_C_sf"/>
</dbReference>
<dbReference type="InterPro" id="IPR001647">
    <property type="entry name" value="HTH_TetR"/>
</dbReference>
<dbReference type="InterPro" id="IPR050109">
    <property type="entry name" value="HTH-type_TetR-like_transc_reg"/>
</dbReference>
<reference evidence="5" key="1">
    <citation type="journal article" date="2019" name="Int. J. Syst. Evol. Microbiol.">
        <title>The Global Catalogue of Microorganisms (GCM) 10K type strain sequencing project: providing services to taxonomists for standard genome sequencing and annotation.</title>
        <authorList>
            <consortium name="The Broad Institute Genomics Platform"/>
            <consortium name="The Broad Institute Genome Sequencing Center for Infectious Disease"/>
            <person name="Wu L."/>
            <person name="Ma J."/>
        </authorList>
    </citation>
    <scope>NUCLEOTIDE SEQUENCE [LARGE SCALE GENOMIC DNA]</scope>
    <source>
        <strain evidence="5">CGMCC 1.6784</strain>
    </source>
</reference>
<feature type="DNA-binding region" description="H-T-H motif" evidence="2">
    <location>
        <begin position="31"/>
        <end position="50"/>
    </location>
</feature>
<proteinExistence type="predicted"/>
<dbReference type="Proteomes" id="UP000605099">
    <property type="component" value="Unassembled WGS sequence"/>
</dbReference>
<evidence type="ECO:0000313" key="4">
    <source>
        <dbReference type="EMBL" id="GGN52398.1"/>
    </source>
</evidence>
<dbReference type="Pfam" id="PF00440">
    <property type="entry name" value="TetR_N"/>
    <property type="match status" value="1"/>
</dbReference>
<protein>
    <submittedName>
        <fullName evidence="4">TetR family transcriptional regulator</fullName>
    </submittedName>
</protein>
<sequence>MKTKRNAAETRAKILKAATVCFAEKGYKATGNREVAAAAGVSLPLVSRYFGSKSGLLEAALQAALEPKPFLNGPREEFGTRLTRMILVASASELPMVTAVLAAADPEAREIARRIVEREVVQPLADWLGPPAAHQRALAITMLGAGLTTHLHILPLNEAQGMMPDSPLIAYFAQALQRIADGDVLSTEGLRED</sequence>
<accession>A0ABQ2JRF8</accession>
<dbReference type="PRINTS" id="PR00455">
    <property type="entry name" value="HTHTETR"/>
</dbReference>